<keyword evidence="3" id="KW-1185">Reference proteome</keyword>
<organism evidence="2 3">
    <name type="scientific">Sporomusa termitida</name>
    <dbReference type="NCBI Taxonomy" id="2377"/>
    <lineage>
        <taxon>Bacteria</taxon>
        <taxon>Bacillati</taxon>
        <taxon>Bacillota</taxon>
        <taxon>Negativicutes</taxon>
        <taxon>Selenomonadales</taxon>
        <taxon>Sporomusaceae</taxon>
        <taxon>Sporomusa</taxon>
    </lineage>
</organism>
<dbReference type="OrthoDB" id="280278at2"/>
<evidence type="ECO:0000313" key="3">
    <source>
        <dbReference type="Proteomes" id="UP000320776"/>
    </source>
</evidence>
<protein>
    <submittedName>
        <fullName evidence="2">NifX: nitrogen fixation protein NifX</fullName>
    </submittedName>
</protein>
<feature type="domain" description="Dinitrogenase iron-molybdenum cofactor biosynthesis" evidence="1">
    <location>
        <begin position="11"/>
        <end position="105"/>
    </location>
</feature>
<dbReference type="InterPro" id="IPR003731">
    <property type="entry name" value="Di-Nase_FeMo-co_biosynth"/>
</dbReference>
<proteinExistence type="predicted"/>
<reference evidence="2 3" key="1">
    <citation type="submission" date="2019-02" db="EMBL/GenBank/DDBJ databases">
        <title>Closed genome of Sporomusa termitida DSM 4440.</title>
        <authorList>
            <person name="Poehlein A."/>
            <person name="Daniel R."/>
        </authorList>
    </citation>
    <scope>NUCLEOTIDE SEQUENCE [LARGE SCALE GENOMIC DNA]</scope>
    <source>
        <strain evidence="2 3">DSM 4440</strain>
    </source>
</reference>
<dbReference type="PANTHER" id="PTHR33937">
    <property type="entry name" value="IRON-MOLYBDENUM PROTEIN-RELATED-RELATED"/>
    <property type="match status" value="1"/>
</dbReference>
<dbReference type="KEGG" id="sted:SPTER_23930"/>
<gene>
    <name evidence="2" type="ORF">SPTER_23930</name>
</gene>
<dbReference type="SUPFAM" id="SSF53146">
    <property type="entry name" value="Nitrogenase accessory factor-like"/>
    <property type="match status" value="1"/>
</dbReference>
<evidence type="ECO:0000259" key="1">
    <source>
        <dbReference type="Pfam" id="PF02579"/>
    </source>
</evidence>
<sequence>MSYKIAIASLDGKFVNEHFGRAKEFHIVEVNENKYKYIETRKNAPSKSYDERHDYAMSEAIERISDCRFVLVSQIGPAMEKQLISKGIKPYVIPTFIEDALQQIISLNK</sequence>
<dbReference type="Pfam" id="PF02579">
    <property type="entry name" value="Nitro_FeMo-Co"/>
    <property type="match status" value="1"/>
</dbReference>
<dbReference type="Gene3D" id="3.30.420.130">
    <property type="entry name" value="Dinitrogenase iron-molybdenum cofactor biosynthesis domain"/>
    <property type="match status" value="1"/>
</dbReference>
<dbReference type="PANTHER" id="PTHR33937:SF1">
    <property type="entry name" value="IRON-MOLIBDENUM COFACTOR PROCESSING PROTEIN"/>
    <property type="match status" value="1"/>
</dbReference>
<dbReference type="CDD" id="cd00562">
    <property type="entry name" value="NifX_NifB"/>
    <property type="match status" value="1"/>
</dbReference>
<dbReference type="EMBL" id="CP036259">
    <property type="protein sequence ID" value="QDR81038.1"/>
    <property type="molecule type" value="Genomic_DNA"/>
</dbReference>
<dbReference type="AlphaFoldDB" id="A0A517DUQ9"/>
<dbReference type="InterPro" id="IPR036105">
    <property type="entry name" value="DiNase_FeMo-co_biosyn_sf"/>
</dbReference>
<dbReference type="Proteomes" id="UP000320776">
    <property type="component" value="Chromosome"/>
</dbReference>
<dbReference type="RefSeq" id="WP_144350580.1">
    <property type="nucleotide sequence ID" value="NZ_CP036259.1"/>
</dbReference>
<accession>A0A517DUQ9</accession>
<evidence type="ECO:0000313" key="2">
    <source>
        <dbReference type="EMBL" id="QDR81038.1"/>
    </source>
</evidence>
<name>A0A517DUQ9_9FIRM</name>
<dbReference type="InterPro" id="IPR051840">
    <property type="entry name" value="NifX/NifY_domain"/>
</dbReference>